<dbReference type="PANTHER" id="PTHR44329">
    <property type="entry name" value="SERINE/THREONINE-PROTEIN KINASE TNNI3K-RELATED"/>
    <property type="match status" value="1"/>
</dbReference>
<protein>
    <recommendedName>
        <fullName evidence="1">Protein kinase domain-containing protein</fullName>
    </recommendedName>
</protein>
<dbReference type="SUPFAM" id="SSF56112">
    <property type="entry name" value="Protein kinase-like (PK-like)"/>
    <property type="match status" value="1"/>
</dbReference>
<dbReference type="InterPro" id="IPR011009">
    <property type="entry name" value="Kinase-like_dom_sf"/>
</dbReference>
<reference evidence="2 3" key="1">
    <citation type="submission" date="2017-11" db="EMBL/GenBank/DDBJ databases">
        <title>The genome of Rhizophagus clarus HR1 reveals common genetic basis of auxotrophy among arbuscular mycorrhizal fungi.</title>
        <authorList>
            <person name="Kobayashi Y."/>
        </authorList>
    </citation>
    <scope>NUCLEOTIDE SEQUENCE [LARGE SCALE GENOMIC DNA]</scope>
    <source>
        <strain evidence="2 3">HR1</strain>
    </source>
</reference>
<dbReference type="Gene3D" id="1.10.510.10">
    <property type="entry name" value="Transferase(Phosphotransferase) domain 1"/>
    <property type="match status" value="1"/>
</dbReference>
<dbReference type="GO" id="GO:0005524">
    <property type="term" value="F:ATP binding"/>
    <property type="evidence" value="ECO:0007669"/>
    <property type="project" value="InterPro"/>
</dbReference>
<keyword evidence="3" id="KW-1185">Reference proteome</keyword>
<dbReference type="Pfam" id="PF07714">
    <property type="entry name" value="PK_Tyr_Ser-Thr"/>
    <property type="match status" value="1"/>
</dbReference>
<dbReference type="InterPro" id="IPR051681">
    <property type="entry name" value="Ser/Thr_Kinases-Pseudokinases"/>
</dbReference>
<evidence type="ECO:0000313" key="2">
    <source>
        <dbReference type="EMBL" id="GBB99754.1"/>
    </source>
</evidence>
<accession>A0A2Z6RNF7</accession>
<dbReference type="GO" id="GO:0004674">
    <property type="term" value="F:protein serine/threonine kinase activity"/>
    <property type="evidence" value="ECO:0007669"/>
    <property type="project" value="TreeGrafter"/>
</dbReference>
<dbReference type="Proteomes" id="UP000247702">
    <property type="component" value="Unassembled WGS sequence"/>
</dbReference>
<sequence>MMPFIVFRKVNYRIHHLKNIGSVPGMSRIIWNYPDIRDITASNTEKKLYSEYQYICCMYLTLFLFILKKMKSANEDISFDPTPNLNIAFISFIPFKNDVVRCSDCNNVYSETPNFKQKYCEYCMRKFIKKTKNYHKCIDVTQINTNVKHETIENVKSSTTLSMQKWYFKQVIPQTDYLLRYDTFDNEIIEYEKNCNLCGKLMINSKYKFKLMLCSSCYLMSSEWIKSALTKELIPILYLPWWDATSQCIVCDNELEFKFESVGCQKWCLKWCLNCYIIYTGCRYCLTTNIIFGITSQSKCRKCERITRINIDISNINSENLYIEEFLVSTRLNINNNDQIINCIKNISNDYKGYNPLDKYYDVIYELRNAFSKPVMEWIPYSRITNCEKIAEGGFGIIYKAILLDARTQYDDFLSIREKNKTVAIKRFLNSENIDKFFLNELKSLYQCYNKFDNIIRYYGITRDPETKDFMLIMKLASGGNLHDYLQKNFKDVTWNNKLYILWQISAGLHTIHEVNFIHRDFHSGNILLESESSNKWKIADLGLSQPANSASLNNKIYGVIPYIAPEVFKGAAFSKKSDIYSMGMIMWELTTGCKPFDNVEHNTELIYKIIDGNKPEITNDTPVCYAYLMERCWNSNPSERPSAKEILELTYAWSFLQKDCEMFNEAEEMRVDLIKLKKLGPGFVEKTYLNTFYTSIPLDSLISSINSCLISPGEYTKEYELDINNI</sequence>
<proteinExistence type="predicted"/>
<gene>
    <name evidence="2" type="ORF">RclHR1_03620003</name>
</gene>
<organism evidence="2 3">
    <name type="scientific">Rhizophagus clarus</name>
    <dbReference type="NCBI Taxonomy" id="94130"/>
    <lineage>
        <taxon>Eukaryota</taxon>
        <taxon>Fungi</taxon>
        <taxon>Fungi incertae sedis</taxon>
        <taxon>Mucoromycota</taxon>
        <taxon>Glomeromycotina</taxon>
        <taxon>Glomeromycetes</taxon>
        <taxon>Glomerales</taxon>
        <taxon>Glomeraceae</taxon>
        <taxon>Rhizophagus</taxon>
    </lineage>
</organism>
<name>A0A2Z6RNF7_9GLOM</name>
<dbReference type="PROSITE" id="PS50011">
    <property type="entry name" value="PROTEIN_KINASE_DOM"/>
    <property type="match status" value="1"/>
</dbReference>
<evidence type="ECO:0000259" key="1">
    <source>
        <dbReference type="PROSITE" id="PS50011"/>
    </source>
</evidence>
<dbReference type="EMBL" id="BEXD01002913">
    <property type="protein sequence ID" value="GBB99754.1"/>
    <property type="molecule type" value="Genomic_DNA"/>
</dbReference>
<dbReference type="InterPro" id="IPR001245">
    <property type="entry name" value="Ser-Thr/Tyr_kinase_cat_dom"/>
</dbReference>
<dbReference type="AlphaFoldDB" id="A0A2Z6RNF7"/>
<evidence type="ECO:0000313" key="3">
    <source>
        <dbReference type="Proteomes" id="UP000247702"/>
    </source>
</evidence>
<dbReference type="PRINTS" id="PR00109">
    <property type="entry name" value="TYRKINASE"/>
</dbReference>
<feature type="domain" description="Protein kinase" evidence="1">
    <location>
        <begin position="384"/>
        <end position="655"/>
    </location>
</feature>
<comment type="caution">
    <text evidence="2">The sequence shown here is derived from an EMBL/GenBank/DDBJ whole genome shotgun (WGS) entry which is preliminary data.</text>
</comment>
<dbReference type="InterPro" id="IPR000719">
    <property type="entry name" value="Prot_kinase_dom"/>
</dbReference>